<evidence type="ECO:0000256" key="7">
    <source>
        <dbReference type="ARBA" id="ARBA00023004"/>
    </source>
</evidence>
<reference evidence="13 14" key="1">
    <citation type="journal article" date="2020" name="Nat. Food">
        <title>A phased Vanilla planifolia genome enables genetic improvement of flavour and production.</title>
        <authorList>
            <person name="Hasing T."/>
            <person name="Tang H."/>
            <person name="Brym M."/>
            <person name="Khazi F."/>
            <person name="Huang T."/>
            <person name="Chambers A.H."/>
        </authorList>
    </citation>
    <scope>NUCLEOTIDE SEQUENCE [LARGE SCALE GENOMIC DNA]</scope>
    <source>
        <tissue evidence="12">Leaf</tissue>
    </source>
</reference>
<evidence type="ECO:0000313" key="11">
    <source>
        <dbReference type="EMBL" id="KAG0491509.1"/>
    </source>
</evidence>
<dbReference type="PANTHER" id="PTHR43112">
    <property type="entry name" value="FERREDOXIN"/>
    <property type="match status" value="1"/>
</dbReference>
<keyword evidence="9" id="KW-0934">Plastid</keyword>
<feature type="domain" description="2Fe-2S ferredoxin-type" evidence="10">
    <location>
        <begin position="50"/>
        <end position="140"/>
    </location>
</feature>
<proteinExistence type="inferred from homology"/>
<evidence type="ECO:0000256" key="1">
    <source>
        <dbReference type="ARBA" id="ARBA00004229"/>
    </source>
</evidence>
<dbReference type="GO" id="GO:0009507">
    <property type="term" value="C:chloroplast"/>
    <property type="evidence" value="ECO:0007669"/>
    <property type="project" value="UniProtKB-SubCell"/>
</dbReference>
<dbReference type="OrthoDB" id="1885901at2759"/>
<evidence type="ECO:0000256" key="3">
    <source>
        <dbReference type="ARBA" id="ARBA00022448"/>
    </source>
</evidence>
<dbReference type="InterPro" id="IPR001041">
    <property type="entry name" value="2Fe-2S_ferredoxin-type"/>
</dbReference>
<protein>
    <recommendedName>
        <fullName evidence="9">Ferredoxin</fullName>
    </recommendedName>
</protein>
<keyword evidence="8 9" id="KW-0411">Iron-sulfur</keyword>
<evidence type="ECO:0000256" key="5">
    <source>
        <dbReference type="ARBA" id="ARBA00022723"/>
    </source>
</evidence>
<evidence type="ECO:0000256" key="9">
    <source>
        <dbReference type="RuleBase" id="RU364001"/>
    </source>
</evidence>
<evidence type="ECO:0000313" key="14">
    <source>
        <dbReference type="Proteomes" id="UP000639772"/>
    </source>
</evidence>
<keyword evidence="3 9" id="KW-0813">Transport</keyword>
<gene>
    <name evidence="12" type="ORF">HPP92_004534</name>
    <name evidence="11" type="ORF">HPP92_004907</name>
</gene>
<dbReference type="PANTHER" id="PTHR43112:SF3">
    <property type="entry name" value="FERREDOXIN-2, CHLOROPLASTIC"/>
    <property type="match status" value="1"/>
</dbReference>
<dbReference type="Proteomes" id="UP000636800">
    <property type="component" value="Chromosome 2"/>
</dbReference>
<dbReference type="NCBIfam" id="TIGR02008">
    <property type="entry name" value="fdx_plant"/>
    <property type="match status" value="1"/>
</dbReference>
<comment type="caution">
    <text evidence="12">The sequence shown here is derived from an EMBL/GenBank/DDBJ whole genome shotgun (WGS) entry which is preliminary data.</text>
</comment>
<dbReference type="GO" id="GO:0051537">
    <property type="term" value="F:2 iron, 2 sulfur cluster binding"/>
    <property type="evidence" value="ECO:0007669"/>
    <property type="project" value="UniProtKB-KW"/>
</dbReference>
<keyword evidence="9" id="KW-0150">Chloroplast</keyword>
<comment type="similarity">
    <text evidence="2 9">Belongs to the 2Fe2S plant-type ferredoxin family.</text>
</comment>
<name>A0A835VE23_VANPL</name>
<comment type="subcellular location">
    <subcellularLocation>
        <location evidence="1 9">Plastid</location>
        <location evidence="1 9">Chloroplast</location>
    </subcellularLocation>
</comment>
<dbReference type="GO" id="GO:0046872">
    <property type="term" value="F:metal ion binding"/>
    <property type="evidence" value="ECO:0007669"/>
    <property type="project" value="UniProtKB-KW"/>
</dbReference>
<evidence type="ECO:0000259" key="10">
    <source>
        <dbReference type="PROSITE" id="PS51085"/>
    </source>
</evidence>
<evidence type="ECO:0000256" key="6">
    <source>
        <dbReference type="ARBA" id="ARBA00022982"/>
    </source>
</evidence>
<evidence type="ECO:0000313" key="13">
    <source>
        <dbReference type="Proteomes" id="UP000636800"/>
    </source>
</evidence>
<dbReference type="CDD" id="cd00207">
    <property type="entry name" value="fer2"/>
    <property type="match status" value="1"/>
</dbReference>
<comment type="function">
    <text evidence="9">Ferredoxins are iron-sulfur proteins that transfer electrons in a wide variety of metabolic reactions.</text>
</comment>
<evidence type="ECO:0000256" key="2">
    <source>
        <dbReference type="ARBA" id="ARBA00007874"/>
    </source>
</evidence>
<sequence length="144" mass="15676">MASSAASVLLNAPLVRRSPVETAALGFSRRSAAIFGLSNTRGRVAMMATYKVTLVTPEGTKKIECPDDEYILDQAEKEGIDLPYSCRSGSCSACVGKLVEGVVDQSEVSYLEDDQIKEGWVLTCYAYPRSDVTIKTHLEAEFND</sequence>
<dbReference type="Pfam" id="PF00111">
    <property type="entry name" value="Fer2"/>
    <property type="match status" value="1"/>
</dbReference>
<keyword evidence="7 9" id="KW-0408">Iron</keyword>
<dbReference type="PROSITE" id="PS51085">
    <property type="entry name" value="2FE2S_FER_2"/>
    <property type="match status" value="1"/>
</dbReference>
<dbReference type="EMBL" id="JADCNL010000002">
    <property type="protein sequence ID" value="KAG0491509.1"/>
    <property type="molecule type" value="Genomic_DNA"/>
</dbReference>
<accession>A0A835VE23</accession>
<evidence type="ECO:0000313" key="12">
    <source>
        <dbReference type="EMBL" id="KAG0493540.1"/>
    </source>
</evidence>
<dbReference type="AlphaFoldDB" id="A0A835VE23"/>
<dbReference type="InterPro" id="IPR012675">
    <property type="entry name" value="Beta-grasp_dom_sf"/>
</dbReference>
<keyword evidence="13" id="KW-1185">Reference proteome</keyword>
<dbReference type="PROSITE" id="PS00197">
    <property type="entry name" value="2FE2S_FER_1"/>
    <property type="match status" value="1"/>
</dbReference>
<dbReference type="FunFam" id="3.10.20.30:FF:000014">
    <property type="entry name" value="Ferredoxin"/>
    <property type="match status" value="1"/>
</dbReference>
<dbReference type="InterPro" id="IPR010241">
    <property type="entry name" value="Fd_pln"/>
</dbReference>
<evidence type="ECO:0000256" key="4">
    <source>
        <dbReference type="ARBA" id="ARBA00022714"/>
    </source>
</evidence>
<dbReference type="InterPro" id="IPR006058">
    <property type="entry name" value="2Fe2S_fd_BS"/>
</dbReference>
<comment type="cofactor">
    <cofactor evidence="9">
        <name>[2Fe-2S] cluster</name>
        <dbReference type="ChEBI" id="CHEBI:190135"/>
    </cofactor>
    <text evidence="9">Binds 1 [2Fe-2S] cluster.</text>
</comment>
<dbReference type="SUPFAM" id="SSF54292">
    <property type="entry name" value="2Fe-2S ferredoxin-like"/>
    <property type="match status" value="1"/>
</dbReference>
<keyword evidence="6 9" id="KW-0249">Electron transport</keyword>
<dbReference type="GO" id="GO:0009055">
    <property type="term" value="F:electron transfer activity"/>
    <property type="evidence" value="ECO:0007669"/>
    <property type="project" value="InterPro"/>
</dbReference>
<dbReference type="GO" id="GO:0022900">
    <property type="term" value="P:electron transport chain"/>
    <property type="evidence" value="ECO:0007669"/>
    <property type="project" value="InterPro"/>
</dbReference>
<dbReference type="Proteomes" id="UP000639772">
    <property type="component" value="Unassembled WGS sequence"/>
</dbReference>
<keyword evidence="4 9" id="KW-0001">2Fe-2S</keyword>
<dbReference type="InterPro" id="IPR036010">
    <property type="entry name" value="2Fe-2S_ferredoxin-like_sf"/>
</dbReference>
<keyword evidence="5 9" id="KW-0479">Metal-binding</keyword>
<organism evidence="12 14">
    <name type="scientific">Vanilla planifolia</name>
    <name type="common">Vanilla</name>
    <dbReference type="NCBI Taxonomy" id="51239"/>
    <lineage>
        <taxon>Eukaryota</taxon>
        <taxon>Viridiplantae</taxon>
        <taxon>Streptophyta</taxon>
        <taxon>Embryophyta</taxon>
        <taxon>Tracheophyta</taxon>
        <taxon>Spermatophyta</taxon>
        <taxon>Magnoliopsida</taxon>
        <taxon>Liliopsida</taxon>
        <taxon>Asparagales</taxon>
        <taxon>Orchidaceae</taxon>
        <taxon>Vanilloideae</taxon>
        <taxon>Vanilleae</taxon>
        <taxon>Vanilla</taxon>
    </lineage>
</organism>
<dbReference type="Gene3D" id="3.10.20.30">
    <property type="match status" value="1"/>
</dbReference>
<evidence type="ECO:0000256" key="8">
    <source>
        <dbReference type="ARBA" id="ARBA00023014"/>
    </source>
</evidence>
<dbReference type="EMBL" id="JADCNM010000002">
    <property type="protein sequence ID" value="KAG0493540.1"/>
    <property type="molecule type" value="Genomic_DNA"/>
</dbReference>